<dbReference type="Proteomes" id="UP000095765">
    <property type="component" value="Unassembled WGS sequence"/>
</dbReference>
<name>A0A174R7J3_9FIRM</name>
<organism evidence="1 2">
    <name type="scientific">Anaerotruncus colihominis</name>
    <dbReference type="NCBI Taxonomy" id="169435"/>
    <lineage>
        <taxon>Bacteria</taxon>
        <taxon>Bacillati</taxon>
        <taxon>Bacillota</taxon>
        <taxon>Clostridia</taxon>
        <taxon>Eubacteriales</taxon>
        <taxon>Oscillospiraceae</taxon>
        <taxon>Anaerotruncus</taxon>
    </lineage>
</organism>
<proteinExistence type="predicted"/>
<accession>A0A174R7J3</accession>
<sequence>MGTINEWTTAIYCVLKEAFGEMCTVGDETMQMEPPCLAVLLSQASQKPGPNGRGQRAVVFEVRGRFTSAAQMREAADTLFSVLGLLPLPDSTYLRGCGMRCEAAYGLLHFFVRYEGVVSAVREIPVMEDLKRVQTSD</sequence>
<dbReference type="InterPro" id="IPR049254">
    <property type="entry name" value="Phage_tail_terminator"/>
</dbReference>
<dbReference type="AlphaFoldDB" id="A0A174R7J3"/>
<protein>
    <submittedName>
        <fullName evidence="1">Uncharacterized protein</fullName>
    </submittedName>
</protein>
<dbReference type="Pfam" id="PF20765">
    <property type="entry name" value="Phage_tail_terminator_8"/>
    <property type="match status" value="1"/>
</dbReference>
<dbReference type="OrthoDB" id="2063617at2"/>
<gene>
    <name evidence="1" type="ORF">ERS852551_01995</name>
</gene>
<dbReference type="RefSeq" id="WP_055245246.1">
    <property type="nucleotide sequence ID" value="NZ_CABIWA010000014.1"/>
</dbReference>
<evidence type="ECO:0000313" key="1">
    <source>
        <dbReference type="EMBL" id="CUP79956.1"/>
    </source>
</evidence>
<dbReference type="EMBL" id="CZBE01000012">
    <property type="protein sequence ID" value="CUP79956.1"/>
    <property type="molecule type" value="Genomic_DNA"/>
</dbReference>
<evidence type="ECO:0000313" key="2">
    <source>
        <dbReference type="Proteomes" id="UP000095765"/>
    </source>
</evidence>
<reference evidence="1 2" key="1">
    <citation type="submission" date="2015-09" db="EMBL/GenBank/DDBJ databases">
        <authorList>
            <consortium name="Pathogen Informatics"/>
        </authorList>
    </citation>
    <scope>NUCLEOTIDE SEQUENCE [LARGE SCALE GENOMIC DNA]</scope>
    <source>
        <strain evidence="1 2">2789STDY5834939</strain>
    </source>
</reference>